<organism evidence="1 2">
    <name type="scientific">Pseudomonas fluvialis</name>
    <dbReference type="NCBI Taxonomy" id="1793966"/>
    <lineage>
        <taxon>Bacteria</taxon>
        <taxon>Pseudomonadati</taxon>
        <taxon>Pseudomonadota</taxon>
        <taxon>Gammaproteobacteria</taxon>
        <taxon>Pseudomonadales</taxon>
        <taxon>Pseudomonadaceae</taxon>
        <taxon>Pseudomonas</taxon>
    </lineage>
</organism>
<comment type="caution">
    <text evidence="1">The sequence shown here is derived from an EMBL/GenBank/DDBJ whole genome shotgun (WGS) entry which is preliminary data.</text>
</comment>
<gene>
    <name evidence="1" type="ORF">CW360_01610</name>
</gene>
<evidence type="ECO:0000313" key="1">
    <source>
        <dbReference type="EMBL" id="PKF73184.1"/>
    </source>
</evidence>
<name>A0A2I0CUL1_9PSED</name>
<dbReference type="AlphaFoldDB" id="A0A2I0CUL1"/>
<sequence length="96" mass="10273">MPVDLKGAVAVAIDAISDLFGSQGITNVLLEEIEPSGAGQWKVTIGFDRPADASDSPAVSLSQGLMALARRGRKYKVVLVDRETGEVDAVRDRQFE</sequence>
<dbReference type="Proteomes" id="UP000242861">
    <property type="component" value="Unassembled WGS sequence"/>
</dbReference>
<protein>
    <recommendedName>
        <fullName evidence="3">PepSY domain-containing protein</fullName>
    </recommendedName>
</protein>
<accession>A0A2I0CUL1</accession>
<reference evidence="2" key="1">
    <citation type="submission" date="2017-12" db="EMBL/GenBank/DDBJ databases">
        <authorList>
            <person name="Yu X.-Y."/>
        </authorList>
    </citation>
    <scope>NUCLEOTIDE SEQUENCE [LARGE SCALE GENOMIC DNA]</scope>
    <source>
        <strain evidence="2">ZYSR67-Z</strain>
    </source>
</reference>
<evidence type="ECO:0008006" key="3">
    <source>
        <dbReference type="Google" id="ProtNLM"/>
    </source>
</evidence>
<dbReference type="RefSeq" id="WP_101192506.1">
    <property type="nucleotide sequence ID" value="NZ_PIYS01000002.1"/>
</dbReference>
<evidence type="ECO:0000313" key="2">
    <source>
        <dbReference type="Proteomes" id="UP000242861"/>
    </source>
</evidence>
<proteinExistence type="predicted"/>
<dbReference type="EMBL" id="PIYS01000002">
    <property type="protein sequence ID" value="PKF73184.1"/>
    <property type="molecule type" value="Genomic_DNA"/>
</dbReference>